<reference evidence="2 3" key="1">
    <citation type="journal article" date="2023" name="Nucleic Acids Res.">
        <title>The hologenome of Daphnia magna reveals possible DNA methylation and microbiome-mediated evolution of the host genome.</title>
        <authorList>
            <person name="Chaturvedi A."/>
            <person name="Li X."/>
            <person name="Dhandapani V."/>
            <person name="Marshall H."/>
            <person name="Kissane S."/>
            <person name="Cuenca-Cambronero M."/>
            <person name="Asole G."/>
            <person name="Calvet F."/>
            <person name="Ruiz-Romero M."/>
            <person name="Marangio P."/>
            <person name="Guigo R."/>
            <person name="Rago D."/>
            <person name="Mirbahai L."/>
            <person name="Eastwood N."/>
            <person name="Colbourne J.K."/>
            <person name="Zhou J."/>
            <person name="Mallon E."/>
            <person name="Orsini L."/>
        </authorList>
    </citation>
    <scope>NUCLEOTIDE SEQUENCE [LARGE SCALE GENOMIC DNA]</scope>
    <source>
        <strain evidence="2">LRV0_1</strain>
    </source>
</reference>
<keyword evidence="1" id="KW-1133">Transmembrane helix</keyword>
<evidence type="ECO:0000313" key="2">
    <source>
        <dbReference type="EMBL" id="KAK4005576.1"/>
    </source>
</evidence>
<keyword evidence="3" id="KW-1185">Reference proteome</keyword>
<evidence type="ECO:0008006" key="4">
    <source>
        <dbReference type="Google" id="ProtNLM"/>
    </source>
</evidence>
<accession>A0ABQ9YY93</accession>
<dbReference type="Proteomes" id="UP001234178">
    <property type="component" value="Unassembled WGS sequence"/>
</dbReference>
<proteinExistence type="predicted"/>
<organism evidence="2 3">
    <name type="scientific">Daphnia magna</name>
    <dbReference type="NCBI Taxonomy" id="35525"/>
    <lineage>
        <taxon>Eukaryota</taxon>
        <taxon>Metazoa</taxon>
        <taxon>Ecdysozoa</taxon>
        <taxon>Arthropoda</taxon>
        <taxon>Crustacea</taxon>
        <taxon>Branchiopoda</taxon>
        <taxon>Diplostraca</taxon>
        <taxon>Cladocera</taxon>
        <taxon>Anomopoda</taxon>
        <taxon>Daphniidae</taxon>
        <taxon>Daphnia</taxon>
    </lineage>
</organism>
<feature type="transmembrane region" description="Helical" evidence="1">
    <location>
        <begin position="15"/>
        <end position="38"/>
    </location>
</feature>
<comment type="caution">
    <text evidence="2">The sequence shown here is derived from an EMBL/GenBank/DDBJ whole genome shotgun (WGS) entry which is preliminary data.</text>
</comment>
<name>A0ABQ9YY93_9CRUS</name>
<evidence type="ECO:0000256" key="1">
    <source>
        <dbReference type="SAM" id="Phobius"/>
    </source>
</evidence>
<protein>
    <recommendedName>
        <fullName evidence="4">Secreted protein</fullName>
    </recommendedName>
</protein>
<sequence>MKNRRLCLKEKKADALFILGMVFVPASLLPAGACLDTMRNWFRARRKNARHTKQPADRSNGYIAVTSFNNSSTVSAAWRFNLLTFRQQLAGFLVFQSSNDSEASNALQLLEFHEFSLETFCLRAEQFYDSAGGWDECNYKQTTRRQQ</sequence>
<keyword evidence="1" id="KW-0812">Transmembrane</keyword>
<evidence type="ECO:0000313" key="3">
    <source>
        <dbReference type="Proteomes" id="UP001234178"/>
    </source>
</evidence>
<dbReference type="EMBL" id="JAOYFB010000001">
    <property type="protein sequence ID" value="KAK4005576.1"/>
    <property type="molecule type" value="Genomic_DNA"/>
</dbReference>
<gene>
    <name evidence="2" type="ORF">OUZ56_007276</name>
</gene>
<keyword evidence="1" id="KW-0472">Membrane</keyword>